<keyword evidence="2 3" id="KW-0808">Transferase</keyword>
<comment type="caution">
    <text evidence="4">The sequence shown here is derived from an EMBL/GenBank/DDBJ whole genome shotgun (WGS) entry which is preliminary data.</text>
</comment>
<dbReference type="AlphaFoldDB" id="A0AAN8WK58"/>
<keyword evidence="3" id="KW-0735">Signal-anchor</keyword>
<keyword evidence="3" id="KW-0812">Transmembrane</keyword>
<dbReference type="GO" id="GO:0005975">
    <property type="term" value="P:carbohydrate metabolic process"/>
    <property type="evidence" value="ECO:0007669"/>
    <property type="project" value="InterPro"/>
</dbReference>
<protein>
    <recommendedName>
        <fullName evidence="3">L-Fucosyltransferase</fullName>
        <ecNumber evidence="3">2.4.1.-</ecNumber>
    </recommendedName>
</protein>
<dbReference type="Pfam" id="PF01531">
    <property type="entry name" value="Glyco_transf_11"/>
    <property type="match status" value="1"/>
</dbReference>
<evidence type="ECO:0000313" key="4">
    <source>
        <dbReference type="EMBL" id="KAK7055037.1"/>
    </source>
</evidence>
<evidence type="ECO:0000256" key="3">
    <source>
        <dbReference type="RuleBase" id="RU363129"/>
    </source>
</evidence>
<comment type="pathway">
    <text evidence="3">Protein modification; protein glycosylation.</text>
</comment>
<accession>A0AAN8WK58</accession>
<comment type="subcellular location">
    <subcellularLocation>
        <location evidence="3">Golgi apparatus</location>
        <location evidence="3">Golgi stack membrane</location>
        <topology evidence="3">Single-pass type II membrane protein</topology>
    </subcellularLocation>
</comment>
<evidence type="ECO:0000313" key="5">
    <source>
        <dbReference type="Proteomes" id="UP001381693"/>
    </source>
</evidence>
<sequence length="124" mass="14228">MEKQQYDSKLPEYPYFHKAISYYRNKFPKPLFVIASDDRTYIENTFGKIKDIVFAPGKSKEQDLAILASCDHSIISVGSFGFWAGYLTGGEVVYPDIYVNSVYPFSRPIYELSQLDFFTPLPVS</sequence>
<dbReference type="GO" id="GO:0032580">
    <property type="term" value="C:Golgi cisterna membrane"/>
    <property type="evidence" value="ECO:0007669"/>
    <property type="project" value="UniProtKB-SubCell"/>
</dbReference>
<keyword evidence="3" id="KW-0333">Golgi apparatus</keyword>
<reference evidence="4 5" key="1">
    <citation type="submission" date="2023-11" db="EMBL/GenBank/DDBJ databases">
        <title>Halocaridina rubra genome assembly.</title>
        <authorList>
            <person name="Smith C."/>
        </authorList>
    </citation>
    <scope>NUCLEOTIDE SEQUENCE [LARGE SCALE GENOMIC DNA]</scope>
    <source>
        <strain evidence="4">EP-1</strain>
        <tissue evidence="4">Whole</tissue>
    </source>
</reference>
<organism evidence="4 5">
    <name type="scientific">Halocaridina rubra</name>
    <name type="common">Hawaiian red shrimp</name>
    <dbReference type="NCBI Taxonomy" id="373956"/>
    <lineage>
        <taxon>Eukaryota</taxon>
        <taxon>Metazoa</taxon>
        <taxon>Ecdysozoa</taxon>
        <taxon>Arthropoda</taxon>
        <taxon>Crustacea</taxon>
        <taxon>Multicrustacea</taxon>
        <taxon>Malacostraca</taxon>
        <taxon>Eumalacostraca</taxon>
        <taxon>Eucarida</taxon>
        <taxon>Decapoda</taxon>
        <taxon>Pleocyemata</taxon>
        <taxon>Caridea</taxon>
        <taxon>Atyoidea</taxon>
        <taxon>Atyidae</taxon>
        <taxon>Halocaridina</taxon>
    </lineage>
</organism>
<dbReference type="EC" id="2.4.1.-" evidence="3"/>
<gene>
    <name evidence="4" type="primary">FUT1_2</name>
    <name evidence="4" type="ORF">SK128_017121</name>
</gene>
<dbReference type="Proteomes" id="UP001381693">
    <property type="component" value="Unassembled WGS sequence"/>
</dbReference>
<keyword evidence="1 3" id="KW-0328">Glycosyltransferase</keyword>
<evidence type="ECO:0000256" key="1">
    <source>
        <dbReference type="ARBA" id="ARBA00022676"/>
    </source>
</evidence>
<dbReference type="EMBL" id="JAXCGZ010021253">
    <property type="protein sequence ID" value="KAK7055037.1"/>
    <property type="molecule type" value="Genomic_DNA"/>
</dbReference>
<keyword evidence="5" id="KW-1185">Reference proteome</keyword>
<dbReference type="PANTHER" id="PTHR11927:SF9">
    <property type="entry name" value="L-FUCOSYLTRANSFERASE"/>
    <property type="match status" value="1"/>
</dbReference>
<dbReference type="PANTHER" id="PTHR11927">
    <property type="entry name" value="GALACTOSIDE 2-L-FUCOSYLTRANSFERASE"/>
    <property type="match status" value="1"/>
</dbReference>
<dbReference type="InterPro" id="IPR002516">
    <property type="entry name" value="Glyco_trans_11"/>
</dbReference>
<comment type="similarity">
    <text evidence="3">Belongs to the glycosyltransferase 11 family.</text>
</comment>
<name>A0AAN8WK58_HALRR</name>
<dbReference type="GO" id="GO:0008107">
    <property type="term" value="F:galactoside 2-alpha-L-fucosyltransferase activity"/>
    <property type="evidence" value="ECO:0007669"/>
    <property type="project" value="InterPro"/>
</dbReference>
<proteinExistence type="inferred from homology"/>
<evidence type="ECO:0000256" key="2">
    <source>
        <dbReference type="ARBA" id="ARBA00022679"/>
    </source>
</evidence>
<keyword evidence="3" id="KW-0325">Glycoprotein</keyword>